<keyword evidence="4" id="KW-0479">Metal-binding</keyword>
<organism evidence="9 10">
    <name type="scientific">Magnetospirillum molischianum DSM 120</name>
    <dbReference type="NCBI Taxonomy" id="1150626"/>
    <lineage>
        <taxon>Bacteria</taxon>
        <taxon>Pseudomonadati</taxon>
        <taxon>Pseudomonadota</taxon>
        <taxon>Alphaproteobacteria</taxon>
        <taxon>Rhodospirillales</taxon>
        <taxon>Rhodospirillaceae</taxon>
        <taxon>Magnetospirillum</taxon>
    </lineage>
</organism>
<dbReference type="SFLD" id="SFLDG01067">
    <property type="entry name" value="SPASM/twitch_domain_containing"/>
    <property type="match status" value="1"/>
</dbReference>
<evidence type="ECO:0000256" key="2">
    <source>
        <dbReference type="ARBA" id="ARBA00022485"/>
    </source>
</evidence>
<dbReference type="AlphaFoldDB" id="H8FY67"/>
<dbReference type="InterPro" id="IPR013785">
    <property type="entry name" value="Aldolase_TIM"/>
</dbReference>
<evidence type="ECO:0000259" key="8">
    <source>
        <dbReference type="Pfam" id="PF04055"/>
    </source>
</evidence>
<dbReference type="CDD" id="cd01335">
    <property type="entry name" value="Radical_SAM"/>
    <property type="match status" value="1"/>
</dbReference>
<evidence type="ECO:0000256" key="1">
    <source>
        <dbReference type="ARBA" id="ARBA00001966"/>
    </source>
</evidence>
<feature type="domain" description="Radical SAM core" evidence="8">
    <location>
        <begin position="80"/>
        <end position="189"/>
    </location>
</feature>
<dbReference type="OrthoDB" id="9808591at2"/>
<dbReference type="PROSITE" id="PS01305">
    <property type="entry name" value="MOAA_NIFB_PQQE"/>
    <property type="match status" value="1"/>
</dbReference>
<evidence type="ECO:0000256" key="3">
    <source>
        <dbReference type="ARBA" id="ARBA00022691"/>
    </source>
</evidence>
<evidence type="ECO:0000256" key="7">
    <source>
        <dbReference type="ARBA" id="ARBA00023601"/>
    </source>
</evidence>
<reference evidence="9 10" key="1">
    <citation type="journal article" date="2012" name="J. Bacteriol.">
        <title>Draft Genome Sequence of the Purple Photosynthetic Bacterium Phaeospirillum molischianum DSM120, a Particularly Versatile Bacterium.</title>
        <authorList>
            <person name="Duquesne K."/>
            <person name="Prima V."/>
            <person name="Ji B."/>
            <person name="Rouy Z."/>
            <person name="Medigue C."/>
            <person name="Talla E."/>
            <person name="Sturgis J.N."/>
        </authorList>
    </citation>
    <scope>NUCLEOTIDE SEQUENCE [LARGE SCALE GENOMIC DNA]</scope>
    <source>
        <strain evidence="10">DSM120</strain>
    </source>
</reference>
<dbReference type="PANTHER" id="PTHR43273:SF3">
    <property type="entry name" value="ANAEROBIC SULFATASE-MATURATING ENZYME HOMOLOG ASLB-RELATED"/>
    <property type="match status" value="1"/>
</dbReference>
<accession>H8FY67</accession>
<evidence type="ECO:0000313" key="9">
    <source>
        <dbReference type="EMBL" id="CCG43305.1"/>
    </source>
</evidence>
<evidence type="ECO:0000256" key="5">
    <source>
        <dbReference type="ARBA" id="ARBA00023004"/>
    </source>
</evidence>
<dbReference type="PANTHER" id="PTHR43273">
    <property type="entry name" value="ANAEROBIC SULFATASE-MATURATING ENZYME HOMOLOG ASLB-RELATED"/>
    <property type="match status" value="1"/>
</dbReference>
<evidence type="ECO:0000256" key="6">
    <source>
        <dbReference type="ARBA" id="ARBA00023014"/>
    </source>
</evidence>
<dbReference type="Pfam" id="PF04055">
    <property type="entry name" value="Radical_SAM"/>
    <property type="match status" value="1"/>
</dbReference>
<keyword evidence="2" id="KW-0004">4Fe-4S</keyword>
<dbReference type="SUPFAM" id="SSF102114">
    <property type="entry name" value="Radical SAM enzymes"/>
    <property type="match status" value="1"/>
</dbReference>
<keyword evidence="3" id="KW-0949">S-adenosyl-L-methionine</keyword>
<keyword evidence="5" id="KW-0408">Iron</keyword>
<evidence type="ECO:0000256" key="4">
    <source>
        <dbReference type="ARBA" id="ARBA00022723"/>
    </source>
</evidence>
<proteinExistence type="inferred from homology"/>
<keyword evidence="6" id="KW-0411">Iron-sulfur</keyword>
<dbReference type="Gene3D" id="3.20.20.70">
    <property type="entry name" value="Aldolase class I"/>
    <property type="match status" value="1"/>
</dbReference>
<dbReference type="InterPro" id="IPR023867">
    <property type="entry name" value="Sulphatase_maturase_rSAM"/>
</dbReference>
<name>H8FY67_MAGML</name>
<dbReference type="NCBIfam" id="TIGR04085">
    <property type="entry name" value="rSAM_more_4Fe4S"/>
    <property type="match status" value="1"/>
</dbReference>
<dbReference type="STRING" id="1150626.PHAMO_80096"/>
<dbReference type="eggNOG" id="COG0641">
    <property type="taxonomic scope" value="Bacteria"/>
</dbReference>
<dbReference type="RefSeq" id="WP_002731386.1">
    <property type="nucleotide sequence ID" value="NZ_CAHP01000060.1"/>
</dbReference>
<dbReference type="InterPro" id="IPR000385">
    <property type="entry name" value="MoaA_NifB_PqqE_Fe-S-bd_CS"/>
</dbReference>
<comment type="caution">
    <text evidence="9">The sequence shown here is derived from an EMBL/GenBank/DDBJ whole genome shotgun (WGS) entry which is preliminary data.</text>
</comment>
<comment type="similarity">
    <text evidence="7">Belongs to the radical SAM superfamily. Anaerobic sulfatase-maturating enzyme family.</text>
</comment>
<dbReference type="GO" id="GO:0046872">
    <property type="term" value="F:metal ion binding"/>
    <property type="evidence" value="ECO:0007669"/>
    <property type="project" value="UniProtKB-KW"/>
</dbReference>
<dbReference type="InterPro" id="IPR058240">
    <property type="entry name" value="rSAM_sf"/>
</dbReference>
<gene>
    <name evidence="9" type="ORF">PHAMO_80096</name>
</gene>
<protein>
    <recommendedName>
        <fullName evidence="8">Radical SAM core domain-containing protein</fullName>
    </recommendedName>
</protein>
<keyword evidence="10" id="KW-1185">Reference proteome</keyword>
<dbReference type="EMBL" id="CAHP01000060">
    <property type="protein sequence ID" value="CCG43305.1"/>
    <property type="molecule type" value="Genomic_DNA"/>
</dbReference>
<evidence type="ECO:0000313" key="10">
    <source>
        <dbReference type="Proteomes" id="UP000004169"/>
    </source>
</evidence>
<dbReference type="GO" id="GO:0016491">
    <property type="term" value="F:oxidoreductase activity"/>
    <property type="evidence" value="ECO:0007669"/>
    <property type="project" value="InterPro"/>
</dbReference>
<dbReference type="Proteomes" id="UP000004169">
    <property type="component" value="Unassembled WGS sequence"/>
</dbReference>
<comment type="cofactor">
    <cofactor evidence="1">
        <name>[4Fe-4S] cluster</name>
        <dbReference type="ChEBI" id="CHEBI:49883"/>
    </cofactor>
</comment>
<sequence>MEPIFHEVTLRDRGGKDEVFRFDSANMRLLDQFGVLIEPKIDASLPTFGSCGSKPARVISPTAPGRKSRDLSYIKLLLGFSCNFNCTYCNQRSQTHDGASTGDPEAFVEGMSKWCSGGSDDLGSGLRMSLWGGEPFVYWSVLKKMVPALRRRYPHIALSMVTNGSLLTQERVNFVCENDINLMISHDGPGHYLRGVDPLKDSSIVELICQLLDRRGKEKVGFNCVLTRENCSLSRIHDHIAEALGREDFGFSTEGVVQTEDDGSFSVSPSSKENYEDIYLTLLKDAIEGGALKAGTYNLEYIGALRAFSEHPEMNAWGQRCGLDRDDVLAVDLAGNVLTCQNEIDPSMRIGHVNNLDAVRLNTSYHFMARESCVRCPVVQLCKGGCMHQTGVAWETTCRNHYHYHLSVLATAIFSMTGKILVGICSDDKA</sequence>
<dbReference type="GO" id="GO:0051539">
    <property type="term" value="F:4 iron, 4 sulfur cluster binding"/>
    <property type="evidence" value="ECO:0007669"/>
    <property type="project" value="UniProtKB-KW"/>
</dbReference>
<dbReference type="InterPro" id="IPR023885">
    <property type="entry name" value="4Fe4S-binding_SPASM_dom"/>
</dbReference>
<dbReference type="SFLD" id="SFLDS00029">
    <property type="entry name" value="Radical_SAM"/>
    <property type="match status" value="1"/>
</dbReference>
<dbReference type="InterPro" id="IPR007197">
    <property type="entry name" value="rSAM"/>
</dbReference>